<accession>A0ABY8QS58</accession>
<keyword evidence="4" id="KW-1185">Reference proteome</keyword>
<dbReference type="SUPFAM" id="SSF55961">
    <property type="entry name" value="Bet v1-like"/>
    <property type="match status" value="1"/>
</dbReference>
<dbReference type="InterPro" id="IPR013538">
    <property type="entry name" value="ASHA1/2-like_C"/>
</dbReference>
<organism evidence="3 4">
    <name type="scientific">Saxibacter everestensis</name>
    <dbReference type="NCBI Taxonomy" id="2909229"/>
    <lineage>
        <taxon>Bacteria</taxon>
        <taxon>Bacillati</taxon>
        <taxon>Actinomycetota</taxon>
        <taxon>Actinomycetes</taxon>
        <taxon>Micrococcales</taxon>
        <taxon>Brevibacteriaceae</taxon>
        <taxon>Saxibacter</taxon>
    </lineage>
</organism>
<sequence length="153" mass="16819">MSEYPTDENFTIRYIHPAPRALVFACLTTPEHLTHFWGPAGMHTPVQNIVVDLRPGGAFETTMVNNHSGDEHTMRAVYVKVDAPAFLSWRETDSGVLTELTFVDRSDGTTEVITTQRGLPPEMRTPAARAGWGTALERAADYIASIATKESAS</sequence>
<feature type="domain" description="Activator of Hsp90 ATPase homologue 1/2-like C-terminal" evidence="2">
    <location>
        <begin position="18"/>
        <end position="140"/>
    </location>
</feature>
<name>A0ABY8QS58_9MICO</name>
<dbReference type="Pfam" id="PF08327">
    <property type="entry name" value="AHSA1"/>
    <property type="match status" value="1"/>
</dbReference>
<proteinExistence type="inferred from homology"/>
<evidence type="ECO:0000313" key="3">
    <source>
        <dbReference type="EMBL" id="WGW11842.1"/>
    </source>
</evidence>
<reference evidence="3 4" key="1">
    <citation type="submission" date="2023-05" db="EMBL/GenBank/DDBJ databases">
        <title>Lithophilousrod everest ZFBP1038 complete genpme.</title>
        <authorList>
            <person name="Tian M."/>
        </authorList>
    </citation>
    <scope>NUCLEOTIDE SEQUENCE [LARGE SCALE GENOMIC DNA]</scope>
    <source>
        <strain evidence="3 4">ZFBP1038</strain>
    </source>
</reference>
<dbReference type="Gene3D" id="3.30.530.20">
    <property type="match status" value="1"/>
</dbReference>
<comment type="similarity">
    <text evidence="1">Belongs to the AHA1 family.</text>
</comment>
<evidence type="ECO:0000256" key="1">
    <source>
        <dbReference type="ARBA" id="ARBA00006817"/>
    </source>
</evidence>
<evidence type="ECO:0000313" key="4">
    <source>
        <dbReference type="Proteomes" id="UP001209083"/>
    </source>
</evidence>
<dbReference type="Proteomes" id="UP001209083">
    <property type="component" value="Chromosome"/>
</dbReference>
<evidence type="ECO:0000259" key="2">
    <source>
        <dbReference type="Pfam" id="PF08327"/>
    </source>
</evidence>
<gene>
    <name evidence="3" type="ORF">LWF01_17400</name>
</gene>
<protein>
    <submittedName>
        <fullName evidence="3">SRPBCC domain-containing protein</fullName>
    </submittedName>
</protein>
<dbReference type="InterPro" id="IPR023393">
    <property type="entry name" value="START-like_dom_sf"/>
</dbReference>
<dbReference type="RefSeq" id="WP_349638635.1">
    <property type="nucleotide sequence ID" value="NZ_CP090958.1"/>
</dbReference>
<dbReference type="CDD" id="cd07814">
    <property type="entry name" value="SRPBCC_CalC_Aha1-like"/>
    <property type="match status" value="1"/>
</dbReference>
<dbReference type="EMBL" id="CP090958">
    <property type="protein sequence ID" value="WGW11842.1"/>
    <property type="molecule type" value="Genomic_DNA"/>
</dbReference>